<dbReference type="EMBL" id="LGRX02033049">
    <property type="protein sequence ID" value="KAK3243233.1"/>
    <property type="molecule type" value="Genomic_DNA"/>
</dbReference>
<accession>A0AAE0EWB6</accession>
<name>A0AAE0EWB6_9CHLO</name>
<dbReference type="AlphaFoldDB" id="A0AAE0EWB6"/>
<comment type="caution">
    <text evidence="1">The sequence shown here is derived from an EMBL/GenBank/DDBJ whole genome shotgun (WGS) entry which is preliminary data.</text>
</comment>
<keyword evidence="2" id="KW-1185">Reference proteome</keyword>
<evidence type="ECO:0000313" key="2">
    <source>
        <dbReference type="Proteomes" id="UP001190700"/>
    </source>
</evidence>
<gene>
    <name evidence="1" type="ORF">CYMTET_47102</name>
</gene>
<proteinExistence type="predicted"/>
<organism evidence="1 2">
    <name type="scientific">Cymbomonas tetramitiformis</name>
    <dbReference type="NCBI Taxonomy" id="36881"/>
    <lineage>
        <taxon>Eukaryota</taxon>
        <taxon>Viridiplantae</taxon>
        <taxon>Chlorophyta</taxon>
        <taxon>Pyramimonadophyceae</taxon>
        <taxon>Pyramimonadales</taxon>
        <taxon>Pyramimonadaceae</taxon>
        <taxon>Cymbomonas</taxon>
    </lineage>
</organism>
<evidence type="ECO:0000313" key="1">
    <source>
        <dbReference type="EMBL" id="KAK3243233.1"/>
    </source>
</evidence>
<sequence>MSSKVPVISAASMDEGDFTPFVLELNAYLCDLITSKNLKRFSAGEDLLTKDDVNVPKAVLFSTPLQTMFRNTSSECEAVRSPTFLLEPNVDGKTGVRLIMKDGEDYPADAGFMTDEPLTYTRDGPFRVVDDNGTVDYDAAWHALFYMLQLKFAAPSAYI</sequence>
<protein>
    <submittedName>
        <fullName evidence="1">Uncharacterized protein</fullName>
    </submittedName>
</protein>
<reference evidence="1 2" key="1">
    <citation type="journal article" date="2015" name="Genome Biol. Evol.">
        <title>Comparative Genomics of a Bacterivorous Green Alga Reveals Evolutionary Causalities and Consequences of Phago-Mixotrophic Mode of Nutrition.</title>
        <authorList>
            <person name="Burns J.A."/>
            <person name="Paasch A."/>
            <person name="Narechania A."/>
            <person name="Kim E."/>
        </authorList>
    </citation>
    <scope>NUCLEOTIDE SEQUENCE [LARGE SCALE GENOMIC DNA]</scope>
    <source>
        <strain evidence="1 2">PLY_AMNH</strain>
    </source>
</reference>
<dbReference type="Proteomes" id="UP001190700">
    <property type="component" value="Unassembled WGS sequence"/>
</dbReference>